<keyword evidence="3" id="KW-1185">Reference proteome</keyword>
<reference evidence="2 3" key="1">
    <citation type="submission" date="2019-05" db="EMBL/GenBank/DDBJ databases">
        <title>Emergence of the Ug99 lineage of the wheat stem rust pathogen through somatic hybridization.</title>
        <authorList>
            <person name="Li F."/>
            <person name="Upadhyaya N.M."/>
            <person name="Sperschneider J."/>
            <person name="Matny O."/>
            <person name="Nguyen-Phuc H."/>
            <person name="Mago R."/>
            <person name="Raley C."/>
            <person name="Miller M.E."/>
            <person name="Silverstein K.A.T."/>
            <person name="Henningsen E."/>
            <person name="Hirsch C.D."/>
            <person name="Visser B."/>
            <person name="Pretorius Z.A."/>
            <person name="Steffenson B.J."/>
            <person name="Schwessinger B."/>
            <person name="Dodds P.N."/>
            <person name="Figueroa M."/>
        </authorList>
    </citation>
    <scope>NUCLEOTIDE SEQUENCE [LARGE SCALE GENOMIC DNA]</scope>
    <source>
        <strain evidence="2">21-0</strain>
    </source>
</reference>
<proteinExistence type="predicted"/>
<gene>
    <name evidence="2" type="ORF">PGT21_028452</name>
</gene>
<sequence length="63" mass="7107">MRRKNRWDRSKNRMSAGVGARFGEIHGSMSGRSISPSKHDDLTAFDTPFVVQNEPRYTGVIPT</sequence>
<accession>A0A5B0MLY8</accession>
<dbReference type="Proteomes" id="UP000324748">
    <property type="component" value="Unassembled WGS sequence"/>
</dbReference>
<dbReference type="EMBL" id="VSWC01000144">
    <property type="protein sequence ID" value="KAA1078087.1"/>
    <property type="molecule type" value="Genomic_DNA"/>
</dbReference>
<evidence type="ECO:0000256" key="1">
    <source>
        <dbReference type="SAM" id="MobiDB-lite"/>
    </source>
</evidence>
<dbReference type="AlphaFoldDB" id="A0A5B0MLY8"/>
<name>A0A5B0MLY8_PUCGR</name>
<protein>
    <submittedName>
        <fullName evidence="2">Uncharacterized protein</fullName>
    </submittedName>
</protein>
<feature type="region of interest" description="Disordered" evidence="1">
    <location>
        <begin position="1"/>
        <end position="40"/>
    </location>
</feature>
<organism evidence="2 3">
    <name type="scientific">Puccinia graminis f. sp. tritici</name>
    <dbReference type="NCBI Taxonomy" id="56615"/>
    <lineage>
        <taxon>Eukaryota</taxon>
        <taxon>Fungi</taxon>
        <taxon>Dikarya</taxon>
        <taxon>Basidiomycota</taxon>
        <taxon>Pucciniomycotina</taxon>
        <taxon>Pucciniomycetes</taxon>
        <taxon>Pucciniales</taxon>
        <taxon>Pucciniaceae</taxon>
        <taxon>Puccinia</taxon>
    </lineage>
</organism>
<evidence type="ECO:0000313" key="3">
    <source>
        <dbReference type="Proteomes" id="UP000324748"/>
    </source>
</evidence>
<comment type="caution">
    <text evidence="2">The sequence shown here is derived from an EMBL/GenBank/DDBJ whole genome shotgun (WGS) entry which is preliminary data.</text>
</comment>
<evidence type="ECO:0000313" key="2">
    <source>
        <dbReference type="EMBL" id="KAA1078087.1"/>
    </source>
</evidence>